<accession>A0A8S1PGN3</accession>
<name>A0A8S1PGN3_9CILI</name>
<protein>
    <submittedName>
        <fullName evidence="3">Uncharacterized protein</fullName>
    </submittedName>
</protein>
<feature type="compositionally biased region" description="Basic and acidic residues" evidence="2">
    <location>
        <begin position="300"/>
        <end position="313"/>
    </location>
</feature>
<keyword evidence="1" id="KW-0175">Coiled coil</keyword>
<feature type="compositionally biased region" description="Basic residues" evidence="2">
    <location>
        <begin position="314"/>
        <end position="324"/>
    </location>
</feature>
<evidence type="ECO:0000313" key="3">
    <source>
        <dbReference type="EMBL" id="CAD8102094.1"/>
    </source>
</evidence>
<reference evidence="3" key="1">
    <citation type="submission" date="2021-01" db="EMBL/GenBank/DDBJ databases">
        <authorList>
            <consortium name="Genoscope - CEA"/>
            <person name="William W."/>
        </authorList>
    </citation>
    <scope>NUCLEOTIDE SEQUENCE</scope>
</reference>
<comment type="caution">
    <text evidence="3">The sequence shown here is derived from an EMBL/GenBank/DDBJ whole genome shotgun (WGS) entry which is preliminary data.</text>
</comment>
<feature type="coiled-coil region" evidence="1">
    <location>
        <begin position="496"/>
        <end position="555"/>
    </location>
</feature>
<feature type="compositionally biased region" description="Polar residues" evidence="2">
    <location>
        <begin position="375"/>
        <end position="385"/>
    </location>
</feature>
<dbReference type="OrthoDB" id="312479at2759"/>
<keyword evidence="4" id="KW-1185">Reference proteome</keyword>
<gene>
    <name evidence="3" type="ORF">PSON_ATCC_30995.1.T0770081</name>
</gene>
<feature type="compositionally biased region" description="Pro residues" evidence="2">
    <location>
        <begin position="359"/>
        <end position="371"/>
    </location>
</feature>
<evidence type="ECO:0000313" key="4">
    <source>
        <dbReference type="Proteomes" id="UP000692954"/>
    </source>
</evidence>
<feature type="coiled-coil region" evidence="1">
    <location>
        <begin position="584"/>
        <end position="643"/>
    </location>
</feature>
<dbReference type="AlphaFoldDB" id="A0A8S1PGN3"/>
<feature type="compositionally biased region" description="Polar residues" evidence="2">
    <location>
        <begin position="338"/>
        <end position="352"/>
    </location>
</feature>
<dbReference type="Proteomes" id="UP000692954">
    <property type="component" value="Unassembled WGS sequence"/>
</dbReference>
<dbReference type="EMBL" id="CAJJDN010000077">
    <property type="protein sequence ID" value="CAD8102094.1"/>
    <property type="molecule type" value="Genomic_DNA"/>
</dbReference>
<organism evidence="3 4">
    <name type="scientific">Paramecium sonneborni</name>
    <dbReference type="NCBI Taxonomy" id="65129"/>
    <lineage>
        <taxon>Eukaryota</taxon>
        <taxon>Sar</taxon>
        <taxon>Alveolata</taxon>
        <taxon>Ciliophora</taxon>
        <taxon>Intramacronucleata</taxon>
        <taxon>Oligohymenophorea</taxon>
        <taxon>Peniculida</taxon>
        <taxon>Parameciidae</taxon>
        <taxon>Paramecium</taxon>
    </lineage>
</organism>
<feature type="region of interest" description="Disordered" evidence="2">
    <location>
        <begin position="285"/>
        <end position="385"/>
    </location>
</feature>
<evidence type="ECO:0000256" key="2">
    <source>
        <dbReference type="SAM" id="MobiDB-lite"/>
    </source>
</evidence>
<evidence type="ECO:0000256" key="1">
    <source>
        <dbReference type="SAM" id="Coils"/>
    </source>
</evidence>
<sequence>MIIKGKIIKTQQPIQFQISQSIKHTGQPEKAKISVMSIKQFLKEVDIDDEFYENPSNLKQAAYQYSFAIGFNLNYNLTNAKQWLSSKELIELTYVLKWIYDVSSDEEKENIDIIFDPKDDVLKNIVLLNIALEQKKLTFMPPYLVNDKCEIIYGLSLIIQKKIENDNIDQFIPLLQEMEKKSSSSRINQIIVLELFDIVLSKLSGDPQDLFNKLISNNHIINLQIWEQEQNDFIEQELEMPYFYLRQTKKVYQNTKEGYEMTINEFKSKWEKYISKQKLDLFDLPEQNEKIDPQELEAQIPEKADETKSEIKKSTRPKSRINKKKLLDSTIQKEIPSASDQKQIPLQDSLSESTKEIVPPLPPPPPPPPPRLLMQNGNPKPNQAPNYSKFCFNPIEKNIDMSIWTVQLQDFEIQVNHDILKYFIKKERQQQQKVVEIKKVQKDIIEVMPSVFKEEEMGIELLQKTLSKVDLDILLDQINELKFLDKNQDIQIISIIEDLNNQLKKITKKKDLEKSIKDIQQTIQKAKTDNEQYAKKKQEEENNQEIQEIQRLKNLQGIEKEEALLEFDQSLNTLQNDLNSEIGEKVVQQLIEEQEKTLKQLRTDLENTYLKKPEQIIKVDDKISKQEQNNLELQEKKKDILQQFESALLQKQQRLKSIKPPRQDKFKVHPNDLFIKKIYDKNPRNGIQIEAFQKEYRDRKIHISNTVTQNREILSELSRDKELIMYFQYIKQYGKIFNEIKSDKYGYQFENILTFSYKTQQLEGNQEELIKYIVQSMLNYNTILKLVNNMVIQKKSYEELEEAITQKMSDLNMNKGPKIFAKLKTMIKERMPLEKLEIEIDKMMLFKNLEETPYKHLYVLSQKNRALSEIKDIITLFKEHQTWLEKYLKQLSENQDNIMFVEKAQKYAKEYKEFIFQMEIIYNTDSKNLQEIRYFFSDFRDKIESPQFFQDILTIKTLLRNYQYVIEEEMKKTRLQMLKASKKS</sequence>
<proteinExistence type="predicted"/>